<evidence type="ECO:0000256" key="2">
    <source>
        <dbReference type="ARBA" id="ARBA00010982"/>
    </source>
</evidence>
<dbReference type="InterPro" id="IPR020616">
    <property type="entry name" value="Thiolase_N"/>
</dbReference>
<comment type="subcellular location">
    <subcellularLocation>
        <location evidence="1">Cytoplasm</location>
    </subcellularLocation>
</comment>
<gene>
    <name evidence="13" type="primary">PaaJ</name>
    <name evidence="13" type="ordered locus">PTH_0270</name>
</gene>
<dbReference type="PIRSF" id="PIRSF000429">
    <property type="entry name" value="Ac-CoA_Ac_transf"/>
    <property type="match status" value="1"/>
</dbReference>
<dbReference type="SUPFAM" id="SSF53901">
    <property type="entry name" value="Thiolase-like"/>
    <property type="match status" value="2"/>
</dbReference>
<dbReference type="InterPro" id="IPR020617">
    <property type="entry name" value="Thiolase_C"/>
</dbReference>
<dbReference type="GO" id="GO:0005737">
    <property type="term" value="C:cytoplasm"/>
    <property type="evidence" value="ECO:0007669"/>
    <property type="project" value="UniProtKB-SubCell"/>
</dbReference>
<feature type="active site" description="Acyl-thioester intermediate" evidence="9">
    <location>
        <position position="88"/>
    </location>
</feature>
<evidence type="ECO:0000256" key="1">
    <source>
        <dbReference type="ARBA" id="ARBA00004496"/>
    </source>
</evidence>
<dbReference type="InterPro" id="IPR016039">
    <property type="entry name" value="Thiolase-like"/>
</dbReference>
<dbReference type="InterPro" id="IPR020613">
    <property type="entry name" value="Thiolase_CS"/>
</dbReference>
<evidence type="ECO:0000256" key="7">
    <source>
        <dbReference type="ARBA" id="ARBA00044137"/>
    </source>
</evidence>
<dbReference type="Pfam" id="PF02803">
    <property type="entry name" value="Thiolase_C"/>
    <property type="match status" value="1"/>
</dbReference>
<accession>A5D5M9</accession>
<evidence type="ECO:0000256" key="5">
    <source>
        <dbReference type="ARBA" id="ARBA00023315"/>
    </source>
</evidence>
<feature type="active site" description="Proton acceptor" evidence="9">
    <location>
        <position position="382"/>
    </location>
</feature>
<dbReference type="PROSITE" id="PS00737">
    <property type="entry name" value="THIOLASE_2"/>
    <property type="match status" value="1"/>
</dbReference>
<dbReference type="KEGG" id="pth:PTH_0270"/>
<dbReference type="FunFam" id="3.40.47.10:FF:000010">
    <property type="entry name" value="Acetyl-CoA acetyltransferase (Thiolase)"/>
    <property type="match status" value="1"/>
</dbReference>
<dbReference type="Proteomes" id="UP000006556">
    <property type="component" value="Chromosome"/>
</dbReference>
<dbReference type="AlphaFoldDB" id="A5D5M9"/>
<dbReference type="InterPro" id="IPR020610">
    <property type="entry name" value="Thiolase_AS"/>
</dbReference>
<comment type="catalytic activity">
    <reaction evidence="8">
        <text>2 acetyl-CoA = acetoacetyl-CoA + CoA</text>
        <dbReference type="Rhea" id="RHEA:21036"/>
        <dbReference type="ChEBI" id="CHEBI:57286"/>
        <dbReference type="ChEBI" id="CHEBI:57287"/>
        <dbReference type="ChEBI" id="CHEBI:57288"/>
        <dbReference type="EC" id="2.3.1.9"/>
    </reaction>
</comment>
<dbReference type="GO" id="GO:0003985">
    <property type="term" value="F:acetyl-CoA C-acetyltransferase activity"/>
    <property type="evidence" value="ECO:0007669"/>
    <property type="project" value="UniProtKB-EC"/>
</dbReference>
<keyword evidence="4 10" id="KW-0808">Transferase</keyword>
<evidence type="ECO:0000256" key="10">
    <source>
        <dbReference type="RuleBase" id="RU003557"/>
    </source>
</evidence>
<dbReference type="PROSITE" id="PS00099">
    <property type="entry name" value="THIOLASE_3"/>
    <property type="match status" value="1"/>
</dbReference>
<feature type="domain" description="Thiolase N-terminal" evidence="11">
    <location>
        <begin position="5"/>
        <end position="266"/>
    </location>
</feature>
<dbReference type="Pfam" id="PF00108">
    <property type="entry name" value="Thiolase_N"/>
    <property type="match status" value="1"/>
</dbReference>
<evidence type="ECO:0000313" key="13">
    <source>
        <dbReference type="EMBL" id="BAF58451.1"/>
    </source>
</evidence>
<dbReference type="HOGENOM" id="CLU_031026_0_0_9"/>
<dbReference type="CDD" id="cd00751">
    <property type="entry name" value="thiolase"/>
    <property type="match status" value="1"/>
</dbReference>
<evidence type="ECO:0000259" key="12">
    <source>
        <dbReference type="Pfam" id="PF02803"/>
    </source>
</evidence>
<dbReference type="EC" id="2.3.1.9" evidence="3"/>
<dbReference type="EMBL" id="AP009389">
    <property type="protein sequence ID" value="BAF58451.1"/>
    <property type="molecule type" value="Genomic_DNA"/>
</dbReference>
<dbReference type="STRING" id="370438.PTH_0270"/>
<comment type="similarity">
    <text evidence="2 10">Belongs to the thiolase-like superfamily. Thiolase family.</text>
</comment>
<evidence type="ECO:0000256" key="8">
    <source>
        <dbReference type="ARBA" id="ARBA00051550"/>
    </source>
</evidence>
<organism evidence="13 14">
    <name type="scientific">Pelotomaculum thermopropionicum (strain DSM 13744 / JCM 10971 / SI)</name>
    <dbReference type="NCBI Taxonomy" id="370438"/>
    <lineage>
        <taxon>Bacteria</taxon>
        <taxon>Bacillati</taxon>
        <taxon>Bacillota</taxon>
        <taxon>Clostridia</taxon>
        <taxon>Eubacteriales</taxon>
        <taxon>Desulfotomaculaceae</taxon>
        <taxon>Pelotomaculum</taxon>
    </lineage>
</organism>
<feature type="domain" description="Thiolase C-terminal" evidence="12">
    <location>
        <begin position="277"/>
        <end position="395"/>
    </location>
</feature>
<sequence length="398" mass="42721">MANAVIVGGVRTAIGRIGGTLKNVQAEELAAHVIGEILKRTEVEGREVDEVILGQAKQSCDAPNIARVSSLMAGLPIEVPAYTVHRQCGSGLQALINAAQQIRLDESGIIVAGGVESMSTAPYYLRFARYGYGAGNGEILDPNTESQPRSQPESCYGRLTMGMTAENLAVKYSISRAEQDEFALWSQEKAWAAIESGRFRPEITPFTVDSGKGKSTVFDTDEHPRKTSLEALSKLKPAFKENGTVTAGNSSGRNDGAAAVVMMAEEKARERGLFPYFRVVSYAASAVSPEIMGIGPVYATRRALDRAGLRLEDIDLIELNEAFAAQSLAVLRELQPDRERVNVNGGAIALGHPLGMSGARLVVTLIHEMVRRDSRYGLATLCIAGGQGLAMIVEKVKN</sequence>
<dbReference type="NCBIfam" id="TIGR01930">
    <property type="entry name" value="AcCoA-C-Actrans"/>
    <property type="match status" value="1"/>
</dbReference>
<feature type="active site" description="Proton acceptor" evidence="9">
    <location>
        <position position="352"/>
    </location>
</feature>
<dbReference type="Gene3D" id="3.40.47.10">
    <property type="match status" value="2"/>
</dbReference>
<evidence type="ECO:0000256" key="9">
    <source>
        <dbReference type="PIRSR" id="PIRSR000429-1"/>
    </source>
</evidence>
<name>A5D5M9_PELTS</name>
<evidence type="ECO:0000256" key="3">
    <source>
        <dbReference type="ARBA" id="ARBA00012705"/>
    </source>
</evidence>
<evidence type="ECO:0000256" key="4">
    <source>
        <dbReference type="ARBA" id="ARBA00022679"/>
    </source>
</evidence>
<evidence type="ECO:0000313" key="14">
    <source>
        <dbReference type="Proteomes" id="UP000006556"/>
    </source>
</evidence>
<dbReference type="PANTHER" id="PTHR18919">
    <property type="entry name" value="ACETYL-COA C-ACYLTRANSFERASE"/>
    <property type="match status" value="1"/>
</dbReference>
<proteinExistence type="inferred from homology"/>
<evidence type="ECO:0000259" key="11">
    <source>
        <dbReference type="Pfam" id="PF00108"/>
    </source>
</evidence>
<dbReference type="eggNOG" id="COG0183">
    <property type="taxonomic scope" value="Bacteria"/>
</dbReference>
<keyword evidence="14" id="KW-1185">Reference proteome</keyword>
<dbReference type="InterPro" id="IPR002155">
    <property type="entry name" value="Thiolase"/>
</dbReference>
<evidence type="ECO:0000256" key="6">
    <source>
        <dbReference type="ARBA" id="ARBA00030755"/>
    </source>
</evidence>
<reference evidence="14" key="1">
    <citation type="journal article" date="2008" name="Genome Res.">
        <title>The genome of Pelotomaculum thermopropionicum reveals niche-associated evolution in anaerobic microbiota.</title>
        <authorList>
            <person name="Kosaka T."/>
            <person name="Kato S."/>
            <person name="Shimoyama T."/>
            <person name="Ishii S."/>
            <person name="Abe T."/>
            <person name="Watanabe K."/>
        </authorList>
    </citation>
    <scope>NUCLEOTIDE SEQUENCE [LARGE SCALE GENOMIC DNA]</scope>
    <source>
        <strain evidence="14">DSM 13744 / JCM 10971 / SI</strain>
    </source>
</reference>
<protein>
    <recommendedName>
        <fullName evidence="7">Acetyl-CoA acetyltransferase</fullName>
        <ecNumber evidence="3">2.3.1.9</ecNumber>
    </recommendedName>
    <alternativeName>
        <fullName evidence="6">Acetoacetyl-CoA thiolase</fullName>
    </alternativeName>
</protein>
<keyword evidence="5 10" id="KW-0012">Acyltransferase</keyword>
<dbReference type="PANTHER" id="PTHR18919:SF107">
    <property type="entry name" value="ACETYL-COA ACETYLTRANSFERASE, CYTOSOLIC"/>
    <property type="match status" value="1"/>
</dbReference>